<reference evidence="2" key="1">
    <citation type="journal article" date="2022" name="Mol. Ecol. Resour.">
        <title>The genomes of chicory, endive, great burdock and yacon provide insights into Asteraceae palaeo-polyploidization history and plant inulin production.</title>
        <authorList>
            <person name="Fan W."/>
            <person name="Wang S."/>
            <person name="Wang H."/>
            <person name="Wang A."/>
            <person name="Jiang F."/>
            <person name="Liu H."/>
            <person name="Zhao H."/>
            <person name="Xu D."/>
            <person name="Zhang Y."/>
        </authorList>
    </citation>
    <scope>NUCLEOTIDE SEQUENCE [LARGE SCALE GENOMIC DNA]</scope>
    <source>
        <strain evidence="2">cv. Yunnan</strain>
    </source>
</reference>
<keyword evidence="2" id="KW-1185">Reference proteome</keyword>
<reference evidence="1 2" key="2">
    <citation type="journal article" date="2022" name="Mol. Ecol. Resour.">
        <title>The genomes of chicory, endive, great burdock and yacon provide insights into Asteraceae paleo-polyploidization history and plant inulin production.</title>
        <authorList>
            <person name="Fan W."/>
            <person name="Wang S."/>
            <person name="Wang H."/>
            <person name="Wang A."/>
            <person name="Jiang F."/>
            <person name="Liu H."/>
            <person name="Zhao H."/>
            <person name="Xu D."/>
            <person name="Zhang Y."/>
        </authorList>
    </citation>
    <scope>NUCLEOTIDE SEQUENCE [LARGE SCALE GENOMIC DNA]</scope>
    <source>
        <strain evidence="2">cv. Yunnan</strain>
        <tissue evidence="1">Leaves</tissue>
    </source>
</reference>
<proteinExistence type="predicted"/>
<name>A0ACB8XW81_9ASTR</name>
<evidence type="ECO:0000313" key="2">
    <source>
        <dbReference type="Proteomes" id="UP001056120"/>
    </source>
</evidence>
<accession>A0ACB8XW81</accession>
<evidence type="ECO:0000313" key="1">
    <source>
        <dbReference type="EMBL" id="KAI3675169.1"/>
    </source>
</evidence>
<gene>
    <name evidence="1" type="ORF">L1987_84755</name>
</gene>
<comment type="caution">
    <text evidence="1">The sequence shown here is derived from an EMBL/GenBank/DDBJ whole genome shotgun (WGS) entry which is preliminary data.</text>
</comment>
<organism evidence="1 2">
    <name type="scientific">Smallanthus sonchifolius</name>
    <dbReference type="NCBI Taxonomy" id="185202"/>
    <lineage>
        <taxon>Eukaryota</taxon>
        <taxon>Viridiplantae</taxon>
        <taxon>Streptophyta</taxon>
        <taxon>Embryophyta</taxon>
        <taxon>Tracheophyta</taxon>
        <taxon>Spermatophyta</taxon>
        <taxon>Magnoliopsida</taxon>
        <taxon>eudicotyledons</taxon>
        <taxon>Gunneridae</taxon>
        <taxon>Pentapetalae</taxon>
        <taxon>asterids</taxon>
        <taxon>campanulids</taxon>
        <taxon>Asterales</taxon>
        <taxon>Asteraceae</taxon>
        <taxon>Asteroideae</taxon>
        <taxon>Heliantheae alliance</taxon>
        <taxon>Millerieae</taxon>
        <taxon>Smallanthus</taxon>
    </lineage>
</organism>
<dbReference type="EMBL" id="CM042046">
    <property type="protein sequence ID" value="KAI3675169.1"/>
    <property type="molecule type" value="Genomic_DNA"/>
</dbReference>
<protein>
    <submittedName>
        <fullName evidence="1">Uncharacterized protein</fullName>
    </submittedName>
</protein>
<sequence length="93" mass="9847">MASKTFLLLALALLVVLLVTSEVAAAKDLASNPTGDVEASRGGRIVYGQLPPGAYGKGGRYNCKHGCCNVLKREACKCCATFEEAIAYKQTHN</sequence>
<dbReference type="Proteomes" id="UP001056120">
    <property type="component" value="Linkage Group LG29"/>
</dbReference>